<dbReference type="RefSeq" id="WP_037454162.1">
    <property type="nucleotide sequence ID" value="NZ_JFHR01000042.1"/>
</dbReference>
<proteinExistence type="inferred from homology"/>
<dbReference type="AlphaFoldDB" id="A0A081RB80"/>
<dbReference type="SUPFAM" id="SSF109910">
    <property type="entry name" value="YgfY-like"/>
    <property type="match status" value="1"/>
</dbReference>
<dbReference type="Gene3D" id="1.10.150.250">
    <property type="entry name" value="Flavinator of succinate dehydrogenase"/>
    <property type="match status" value="1"/>
</dbReference>
<dbReference type="OrthoDB" id="9807264at2"/>
<comment type="caution">
    <text evidence="4">The sequence shown here is derived from an EMBL/GenBank/DDBJ whole genome shotgun (WGS) entry which is preliminary data.</text>
</comment>
<organism evidence="4 5">
    <name type="scientific">Sphingobium chlorophenolicum</name>
    <dbReference type="NCBI Taxonomy" id="46429"/>
    <lineage>
        <taxon>Bacteria</taxon>
        <taxon>Pseudomonadati</taxon>
        <taxon>Pseudomonadota</taxon>
        <taxon>Alphaproteobacteria</taxon>
        <taxon>Sphingomonadales</taxon>
        <taxon>Sphingomonadaceae</taxon>
        <taxon>Sphingobium</taxon>
    </lineage>
</organism>
<keyword evidence="3" id="KW-0143">Chaperone</keyword>
<evidence type="ECO:0000256" key="3">
    <source>
        <dbReference type="ARBA" id="ARBA00023186"/>
    </source>
</evidence>
<comment type="similarity">
    <text evidence="1">Belongs to the SdhE FAD assembly factor family.</text>
</comment>
<reference evidence="4 5" key="1">
    <citation type="submission" date="2014-02" db="EMBL/GenBank/DDBJ databases">
        <title>Whole genome sequence of Sphingobium chlorophenolicum NBRC 16172.</title>
        <authorList>
            <person name="Gan H.M."/>
            <person name="Gan H.Y."/>
            <person name="Chew T.H."/>
            <person name="Savka M.A."/>
        </authorList>
    </citation>
    <scope>NUCLEOTIDE SEQUENCE [LARGE SCALE GENOMIC DNA]</scope>
    <source>
        <strain evidence="4 5">NBRC 16172</strain>
    </source>
</reference>
<evidence type="ECO:0000313" key="5">
    <source>
        <dbReference type="Proteomes" id="UP000028411"/>
    </source>
</evidence>
<dbReference type="EMBL" id="JFHR01000042">
    <property type="protein sequence ID" value="KEQ52453.1"/>
    <property type="molecule type" value="Genomic_DNA"/>
</dbReference>
<name>A0A081RB80_SPHCR</name>
<dbReference type="Proteomes" id="UP000028411">
    <property type="component" value="Unassembled WGS sequence"/>
</dbReference>
<dbReference type="InterPro" id="IPR005631">
    <property type="entry name" value="SDH"/>
</dbReference>
<accession>A0A081RB80</accession>
<protein>
    <recommendedName>
        <fullName evidence="2">FAD assembly factor SdhE</fullName>
    </recommendedName>
</protein>
<dbReference type="eggNOG" id="COG2938">
    <property type="taxonomic scope" value="Bacteria"/>
</dbReference>
<sequence length="89" mass="10673">MNEDPRIRRLQFRAWHRGIKEADLAVGGFFDRYHAGWGEEELDWFERFIEEQDADIMAWALGTLPLPDEWRGPMWDQFAKMDFVEIGKK</sequence>
<evidence type="ECO:0000256" key="2">
    <source>
        <dbReference type="ARBA" id="ARBA00019418"/>
    </source>
</evidence>
<dbReference type="Pfam" id="PF03937">
    <property type="entry name" value="Sdh5"/>
    <property type="match status" value="1"/>
</dbReference>
<dbReference type="PATRIC" id="fig|46429.4.peg.3248"/>
<gene>
    <name evidence="4" type="ORF">BV95_03263</name>
</gene>
<evidence type="ECO:0000313" key="4">
    <source>
        <dbReference type="EMBL" id="KEQ52453.1"/>
    </source>
</evidence>
<dbReference type="InterPro" id="IPR036714">
    <property type="entry name" value="SDH_sf"/>
</dbReference>
<evidence type="ECO:0000256" key="1">
    <source>
        <dbReference type="ARBA" id="ARBA00008571"/>
    </source>
</evidence>